<dbReference type="CDD" id="cd02440">
    <property type="entry name" value="AdoMet_MTases"/>
    <property type="match status" value="1"/>
</dbReference>
<dbReference type="Proteomes" id="UP000292927">
    <property type="component" value="Unassembled WGS sequence"/>
</dbReference>
<evidence type="ECO:0000256" key="4">
    <source>
        <dbReference type="ARBA" id="ARBA00022679"/>
    </source>
</evidence>
<feature type="binding site" evidence="9">
    <location>
        <position position="117"/>
    </location>
    <ligand>
        <name>S-adenosyl-L-methionine</name>
        <dbReference type="ChEBI" id="CHEBI:59789"/>
    </ligand>
</feature>
<keyword evidence="6 9" id="KW-0819">tRNA processing</keyword>
<comment type="caution">
    <text evidence="9">Lacks conserved residue(s) required for the propagation of feature annotation.</text>
</comment>
<comment type="caution">
    <text evidence="10">The sequence shown here is derived from an EMBL/GenBank/DDBJ whole genome shotgun (WGS) entry which is preliminary data.</text>
</comment>
<evidence type="ECO:0000256" key="1">
    <source>
        <dbReference type="ARBA" id="ARBA00000142"/>
    </source>
</evidence>
<evidence type="ECO:0000313" key="11">
    <source>
        <dbReference type="Proteomes" id="UP000292927"/>
    </source>
</evidence>
<dbReference type="RefSeq" id="WP_130435415.1">
    <property type="nucleotide sequence ID" value="NZ_SGXF01000004.1"/>
</dbReference>
<dbReference type="OrthoDB" id="9802090at2"/>
<evidence type="ECO:0000256" key="9">
    <source>
        <dbReference type="HAMAP-Rule" id="MF_01057"/>
    </source>
</evidence>
<proteinExistence type="inferred from homology"/>
<dbReference type="NCBIfam" id="TIGR00091">
    <property type="entry name" value="tRNA (guanosine(46)-N7)-methyltransferase TrmB"/>
    <property type="match status" value="1"/>
</dbReference>
<feature type="binding site" evidence="9">
    <location>
        <position position="121"/>
    </location>
    <ligand>
        <name>substrate</name>
    </ligand>
</feature>
<keyword evidence="4 9" id="KW-0808">Transferase</keyword>
<dbReference type="Pfam" id="PF02390">
    <property type="entry name" value="Methyltransf_4"/>
    <property type="match status" value="1"/>
</dbReference>
<comment type="pathway">
    <text evidence="7 9">tRNA modification; N(7)-methylguanine-tRNA biosynthesis.</text>
</comment>
<feature type="binding site" evidence="9">
    <location>
        <position position="153"/>
    </location>
    <ligand>
        <name>substrate</name>
    </ligand>
</feature>
<comment type="catalytic activity">
    <reaction evidence="1 9">
        <text>guanosine(46) in tRNA + S-adenosyl-L-methionine = N(7)-methylguanosine(46) in tRNA + S-adenosyl-L-homocysteine</text>
        <dbReference type="Rhea" id="RHEA:42708"/>
        <dbReference type="Rhea" id="RHEA-COMP:10188"/>
        <dbReference type="Rhea" id="RHEA-COMP:10189"/>
        <dbReference type="ChEBI" id="CHEBI:57856"/>
        <dbReference type="ChEBI" id="CHEBI:59789"/>
        <dbReference type="ChEBI" id="CHEBI:74269"/>
        <dbReference type="ChEBI" id="CHEBI:74480"/>
        <dbReference type="EC" id="2.1.1.33"/>
    </reaction>
</comment>
<dbReference type="GO" id="GO:0043527">
    <property type="term" value="C:tRNA methyltransferase complex"/>
    <property type="evidence" value="ECO:0007669"/>
    <property type="project" value="TreeGrafter"/>
</dbReference>
<dbReference type="NCBIfam" id="NF001080">
    <property type="entry name" value="PRK00121.2-2"/>
    <property type="match status" value="1"/>
</dbReference>
<dbReference type="InterPro" id="IPR055361">
    <property type="entry name" value="tRNA_methyltr_TrmB_bact"/>
</dbReference>
<gene>
    <name evidence="9" type="primary">trmB</name>
    <name evidence="10" type="ORF">EV209_2136</name>
</gene>
<dbReference type="EMBL" id="SGXF01000004">
    <property type="protein sequence ID" value="RZS94296.1"/>
    <property type="molecule type" value="Genomic_DNA"/>
</dbReference>
<dbReference type="HAMAP" id="MF_01057">
    <property type="entry name" value="tRNA_methyltr_TrmB"/>
    <property type="match status" value="1"/>
</dbReference>
<feature type="binding site" evidence="9">
    <location>
        <begin position="192"/>
        <end position="195"/>
    </location>
    <ligand>
        <name>substrate</name>
    </ligand>
</feature>
<keyword evidence="11" id="KW-1185">Reference proteome</keyword>
<dbReference type="FunFam" id="3.40.50.150:FF:000035">
    <property type="entry name" value="tRNA (guanine-N(7)-)-methyltransferase"/>
    <property type="match status" value="1"/>
</dbReference>
<name>A0A4Q7P302_9FIRM</name>
<evidence type="ECO:0000256" key="2">
    <source>
        <dbReference type="ARBA" id="ARBA00003015"/>
    </source>
</evidence>
<dbReference type="InterPro" id="IPR003358">
    <property type="entry name" value="tRNA_(Gua-N-7)_MeTrfase_Trmb"/>
</dbReference>
<dbReference type="InterPro" id="IPR029063">
    <property type="entry name" value="SAM-dependent_MTases_sf"/>
</dbReference>
<evidence type="ECO:0000256" key="6">
    <source>
        <dbReference type="ARBA" id="ARBA00022694"/>
    </source>
</evidence>
<evidence type="ECO:0000256" key="5">
    <source>
        <dbReference type="ARBA" id="ARBA00022691"/>
    </source>
</evidence>
<dbReference type="GO" id="GO:0008176">
    <property type="term" value="F:tRNA (guanine(46)-N7)-methyltransferase activity"/>
    <property type="evidence" value="ECO:0007669"/>
    <property type="project" value="UniProtKB-UniRule"/>
</dbReference>
<evidence type="ECO:0000256" key="7">
    <source>
        <dbReference type="ARBA" id="ARBA00060552"/>
    </source>
</evidence>
<dbReference type="PROSITE" id="PS51625">
    <property type="entry name" value="SAM_MT_TRMB"/>
    <property type="match status" value="1"/>
</dbReference>
<feature type="binding site" evidence="9">
    <location>
        <position position="68"/>
    </location>
    <ligand>
        <name>S-adenosyl-L-methionine</name>
        <dbReference type="ChEBI" id="CHEBI:59789"/>
    </ligand>
</feature>
<dbReference type="UniPathway" id="UPA00989"/>
<keyword evidence="5 9" id="KW-0949">S-adenosyl-L-methionine</keyword>
<feature type="binding site" evidence="9">
    <location>
        <position position="95"/>
    </location>
    <ligand>
        <name>S-adenosyl-L-methionine</name>
        <dbReference type="ChEBI" id="CHEBI:59789"/>
    </ligand>
</feature>
<evidence type="ECO:0000313" key="10">
    <source>
        <dbReference type="EMBL" id="RZS94296.1"/>
    </source>
</evidence>
<comment type="function">
    <text evidence="2 9">Catalyzes the formation of N(7)-methylguanine at position 46 (m7G46) in tRNA.</text>
</comment>
<evidence type="ECO:0000256" key="8">
    <source>
        <dbReference type="ARBA" id="ARBA00060767"/>
    </source>
</evidence>
<dbReference type="EC" id="2.1.1.33" evidence="9"/>
<dbReference type="Gene3D" id="3.40.50.150">
    <property type="entry name" value="Vaccinia Virus protein VP39"/>
    <property type="match status" value="1"/>
</dbReference>
<evidence type="ECO:0000256" key="3">
    <source>
        <dbReference type="ARBA" id="ARBA00022603"/>
    </source>
</evidence>
<dbReference type="SUPFAM" id="SSF53335">
    <property type="entry name" value="S-adenosyl-L-methionine-dependent methyltransferases"/>
    <property type="match status" value="1"/>
</dbReference>
<organism evidence="10 11">
    <name type="scientific">Cuneatibacter caecimuris</name>
    <dbReference type="NCBI Taxonomy" id="1796618"/>
    <lineage>
        <taxon>Bacteria</taxon>
        <taxon>Bacillati</taxon>
        <taxon>Bacillota</taxon>
        <taxon>Clostridia</taxon>
        <taxon>Lachnospirales</taxon>
        <taxon>Lachnospiraceae</taxon>
        <taxon>Cuneatibacter</taxon>
    </lineage>
</organism>
<accession>A0A4Q7P302</accession>
<dbReference type="PANTHER" id="PTHR23417:SF14">
    <property type="entry name" value="PENTACOTRIPEPTIDE-REPEAT REGION OF PRORP DOMAIN-CONTAINING PROTEIN"/>
    <property type="match status" value="1"/>
</dbReference>
<comment type="similarity">
    <text evidence="8 9">Belongs to the class I-like SAM-binding methyltransferase superfamily. TrmB family.</text>
</comment>
<feature type="binding site" evidence="9">
    <location>
        <position position="43"/>
    </location>
    <ligand>
        <name>S-adenosyl-L-methionine</name>
        <dbReference type="ChEBI" id="CHEBI:59789"/>
    </ligand>
</feature>
<dbReference type="PANTHER" id="PTHR23417">
    <property type="entry name" value="3-DEOXY-D-MANNO-OCTULOSONIC-ACID TRANSFERASE/TRNA GUANINE-N 7 - -METHYLTRANSFERASE"/>
    <property type="match status" value="1"/>
</dbReference>
<keyword evidence="3 9" id="KW-0489">Methyltransferase</keyword>
<protein>
    <recommendedName>
        <fullName evidence="9">tRNA (guanine-N(7)-)-methyltransferase</fullName>
        <ecNumber evidence="9">2.1.1.33</ecNumber>
    </recommendedName>
    <alternativeName>
        <fullName evidence="9">tRNA (guanine(46)-N(7))-methyltransferase</fullName>
    </alternativeName>
    <alternativeName>
        <fullName evidence="9">tRNA(m7G46)-methyltransferase</fullName>
    </alternativeName>
</protein>
<sequence>MRLRNIRGAREAMLESPYVIDAPEQWKGRWAELFGNSNPIQIEVGMGKGRFITSLAEGNPDINYIGIEKYSSVLLRALQRREEGELHNLYYLRLDAEALPEIFAPEEVDRIYLNFSDPWPKDRHAKRRLTSPQFFQRYDRILKKHGLVEFKTDNQELFDFSLASVEEAGWILKASTRDLHHDGLLNEGNVMTEYEARFSAEGKAICKLIAYRKR</sequence>
<reference evidence="10 11" key="1">
    <citation type="submission" date="2019-02" db="EMBL/GenBank/DDBJ databases">
        <title>Genomic Encyclopedia of Type Strains, Phase IV (KMG-IV): sequencing the most valuable type-strain genomes for metagenomic binning, comparative biology and taxonomic classification.</title>
        <authorList>
            <person name="Goeker M."/>
        </authorList>
    </citation>
    <scope>NUCLEOTIDE SEQUENCE [LARGE SCALE GENOMIC DNA]</scope>
    <source>
        <strain evidence="10 11">DSM 29486</strain>
    </source>
</reference>
<dbReference type="AlphaFoldDB" id="A0A4Q7P302"/>